<dbReference type="Proteomes" id="UP000240536">
    <property type="component" value="Segment"/>
</dbReference>
<dbReference type="OrthoDB" id="7704at10239"/>
<evidence type="ECO:0000313" key="1">
    <source>
        <dbReference type="EMBL" id="AUR80977.1"/>
    </source>
</evidence>
<reference evidence="2" key="1">
    <citation type="submission" date="2017-12" db="EMBL/GenBank/DDBJ databases">
        <title>Phage resistance in Vibrio sp. unravels a complex metabolic adaptation strategy.</title>
        <authorList>
            <person name="Skliros D."/>
            <person name="Kalatzis P.G."/>
            <person name="Katharios P."/>
            <person name="Flemetakis E."/>
        </authorList>
    </citation>
    <scope>NUCLEOTIDE SEQUENCE [LARGE SCALE GENOMIC DNA]</scope>
</reference>
<evidence type="ECO:0000313" key="2">
    <source>
        <dbReference type="Proteomes" id="UP000240536"/>
    </source>
</evidence>
<sequence length="368" mass="43541">MQTLFTELSSMTNASYHYTNVTNLLRMCRFNQEQFKERVLETSYRLPNEHPLVQLVEFMQIDPHWTSEELEQVIEFKRERWASSISAVGVYNNGKLHQNVLYKQGYRELLISLPSQLNFTDYLITNTEDICPFIPVYSDSTELDFRPTKDKPREDPDGKFAIIGIDFTALAVGYWRYLKDAVTYGFDPKPHLWLPKFPLLNAQLLGNRLVTLNALYQHTVTGRDFDELLTVPRTTYAINSVERLLVKTVEKMDNLLTKKPLRNLDALIDDLEIYDTLPNFPNNPVVWKDPEQYGLYLKSRWVWNFSYMKVLTVLFHYNQITRTNNGFLQSHVRRWLRQDVKLSTQQIRNPLLEKRYVAMRNELEKRIQ</sequence>
<organism evidence="1 2">
    <name type="scientific">Vibrio phage Aphrodite1</name>
    <dbReference type="NCBI Taxonomy" id="2070057"/>
    <lineage>
        <taxon>Viruses</taxon>
        <taxon>Duplodnaviria</taxon>
        <taxon>Heunggongvirae</taxon>
        <taxon>Uroviricota</taxon>
        <taxon>Caudoviricetes</taxon>
        <taxon>Chimalliviridae</taxon>
        <taxon>Gorgonvirinae</taxon>
        <taxon>Aphroditevirus</taxon>
        <taxon>Aphroditevirus aphrodite1</taxon>
    </lineage>
</organism>
<dbReference type="EMBL" id="MG720308">
    <property type="protein sequence ID" value="AUR80977.1"/>
    <property type="molecule type" value="Genomic_DNA"/>
</dbReference>
<accession>A0A2I7QHV4</accession>
<keyword evidence="2" id="KW-1185">Reference proteome</keyword>
<proteinExistence type="predicted"/>
<protein>
    <submittedName>
        <fullName evidence="1">Uncharacterized protein</fullName>
    </submittedName>
</protein>
<name>A0A2I7QHV4_9CAUD</name>
<gene>
    <name evidence="1" type="ORF">Aphrodite1_0139</name>
</gene>